<dbReference type="Pfam" id="PF13276">
    <property type="entry name" value="HTH_21"/>
    <property type="match status" value="1"/>
</dbReference>
<dbReference type="Pfam" id="PF00665">
    <property type="entry name" value="rve"/>
    <property type="match status" value="1"/>
</dbReference>
<gene>
    <name evidence="2" type="ORF">SDC9_92677</name>
</gene>
<dbReference type="PANTHER" id="PTHR46889">
    <property type="entry name" value="TRANSPOSASE INSF FOR INSERTION SEQUENCE IS3B-RELATED"/>
    <property type="match status" value="1"/>
</dbReference>
<dbReference type="PROSITE" id="PS50994">
    <property type="entry name" value="INTEGRASE"/>
    <property type="match status" value="1"/>
</dbReference>
<dbReference type="InterPro" id="IPR050900">
    <property type="entry name" value="Transposase_IS3/IS150/IS904"/>
</dbReference>
<dbReference type="SUPFAM" id="SSF53098">
    <property type="entry name" value="Ribonuclease H-like"/>
    <property type="match status" value="1"/>
</dbReference>
<dbReference type="InterPro" id="IPR012337">
    <property type="entry name" value="RNaseH-like_sf"/>
</dbReference>
<organism evidence="2">
    <name type="scientific">bioreactor metagenome</name>
    <dbReference type="NCBI Taxonomy" id="1076179"/>
    <lineage>
        <taxon>unclassified sequences</taxon>
        <taxon>metagenomes</taxon>
        <taxon>ecological metagenomes</taxon>
    </lineage>
</organism>
<dbReference type="NCBIfam" id="NF033516">
    <property type="entry name" value="transpos_IS3"/>
    <property type="match status" value="1"/>
</dbReference>
<dbReference type="EMBL" id="VSSQ01011095">
    <property type="protein sequence ID" value="MPM45983.1"/>
    <property type="molecule type" value="Genomic_DNA"/>
</dbReference>
<proteinExistence type="predicted"/>
<feature type="domain" description="Integrase catalytic" evidence="1">
    <location>
        <begin position="108"/>
        <end position="209"/>
    </location>
</feature>
<evidence type="ECO:0000313" key="2">
    <source>
        <dbReference type="EMBL" id="MPM45983.1"/>
    </source>
</evidence>
<name>A0A645A572_9ZZZZ</name>
<evidence type="ECO:0000259" key="1">
    <source>
        <dbReference type="PROSITE" id="PS50994"/>
    </source>
</evidence>
<dbReference type="PANTHER" id="PTHR46889:SF4">
    <property type="entry name" value="TRANSPOSASE INSO FOR INSERTION SEQUENCE ELEMENT IS911B-RELATED"/>
    <property type="match status" value="1"/>
</dbReference>
<comment type="caution">
    <text evidence="2">The sequence shown here is derived from an EMBL/GenBank/DDBJ whole genome shotgun (WGS) entry which is preliminary data.</text>
</comment>
<dbReference type="InterPro" id="IPR036397">
    <property type="entry name" value="RNaseH_sf"/>
</dbReference>
<dbReference type="AlphaFoldDB" id="A0A645A572"/>
<dbReference type="InterPro" id="IPR048020">
    <property type="entry name" value="Transpos_IS3"/>
</dbReference>
<dbReference type="GO" id="GO:0003676">
    <property type="term" value="F:nucleic acid binding"/>
    <property type="evidence" value="ECO:0007669"/>
    <property type="project" value="InterPro"/>
</dbReference>
<reference evidence="2" key="1">
    <citation type="submission" date="2019-08" db="EMBL/GenBank/DDBJ databases">
        <authorList>
            <person name="Kucharzyk K."/>
            <person name="Murdoch R.W."/>
            <person name="Higgins S."/>
            <person name="Loffler F."/>
        </authorList>
    </citation>
    <scope>NUCLEOTIDE SEQUENCE</scope>
</reference>
<dbReference type="GO" id="GO:0015074">
    <property type="term" value="P:DNA integration"/>
    <property type="evidence" value="ECO:0007669"/>
    <property type="project" value="InterPro"/>
</dbReference>
<accession>A0A645A572</accession>
<dbReference type="InterPro" id="IPR001584">
    <property type="entry name" value="Integrase_cat-core"/>
</dbReference>
<dbReference type="Gene3D" id="3.30.420.10">
    <property type="entry name" value="Ribonuclease H-like superfamily/Ribonuclease H"/>
    <property type="match status" value="1"/>
</dbReference>
<dbReference type="InterPro" id="IPR025948">
    <property type="entry name" value="HTH-like_dom"/>
</dbReference>
<sequence length="209" mass="23955">MAKLCKLLEVSRSGYYAWEKRPESPRKKENEELLALMKKLHGKHRGVYGSRKMKKALEQEGWKVNHKRVERLMKAGGLRSRLSVKYKATTNSKHNLPVAENLLNRQFTAAKPGEKMVSDITYIRTDEGWLYAAAVLDLYGQKVIGLSMGGRMTKELVLKALDEAYMRSGRPKGALIHSDRGSQYCSHEYWKRIEKYELVCSMSRKGNCA</sequence>
<protein>
    <submittedName>
        <fullName evidence="2">IS3 family transposase ISDha6</fullName>
    </submittedName>
</protein>